<evidence type="ECO:0000256" key="4">
    <source>
        <dbReference type="ARBA" id="ARBA00022475"/>
    </source>
</evidence>
<gene>
    <name evidence="10" type="ordered locus">Cyan7822_5069</name>
</gene>
<feature type="transmembrane region" description="Helical" evidence="8">
    <location>
        <begin position="239"/>
        <end position="258"/>
    </location>
</feature>
<dbReference type="PANTHER" id="PTHR42718:SF9">
    <property type="entry name" value="MAJOR FACILITATOR SUPERFAMILY MULTIDRUG TRANSPORTER MFSC"/>
    <property type="match status" value="1"/>
</dbReference>
<evidence type="ECO:0000256" key="2">
    <source>
        <dbReference type="ARBA" id="ARBA00008537"/>
    </source>
</evidence>
<keyword evidence="7 8" id="KW-0472">Membrane</keyword>
<dbReference type="AlphaFoldDB" id="E0UJD8"/>
<evidence type="ECO:0000256" key="1">
    <source>
        <dbReference type="ARBA" id="ARBA00004651"/>
    </source>
</evidence>
<keyword evidence="3" id="KW-0813">Transport</keyword>
<feature type="transmembrane region" description="Helical" evidence="8">
    <location>
        <begin position="209"/>
        <end position="227"/>
    </location>
</feature>
<name>E0UJD8_GLOV7</name>
<feature type="transmembrane region" description="Helical" evidence="8">
    <location>
        <begin position="118"/>
        <end position="135"/>
    </location>
</feature>
<comment type="similarity">
    <text evidence="2">Belongs to the major facilitator superfamily. EmrB family.</text>
</comment>
<evidence type="ECO:0000313" key="10">
    <source>
        <dbReference type="EMBL" id="ADN16956.1"/>
    </source>
</evidence>
<feature type="domain" description="Major facilitator superfamily (MFS) profile" evidence="9">
    <location>
        <begin position="23"/>
        <end position="481"/>
    </location>
</feature>
<dbReference type="GO" id="GO:0022857">
    <property type="term" value="F:transmembrane transporter activity"/>
    <property type="evidence" value="ECO:0007669"/>
    <property type="project" value="InterPro"/>
</dbReference>
<dbReference type="InterPro" id="IPR004638">
    <property type="entry name" value="EmrB-like"/>
</dbReference>
<dbReference type="InterPro" id="IPR011701">
    <property type="entry name" value="MFS"/>
</dbReference>
<keyword evidence="4" id="KW-1003">Cell membrane</keyword>
<organism evidence="10 11">
    <name type="scientific">Gloeothece verrucosa (strain PCC 7822)</name>
    <name type="common">Cyanothece sp. (strain PCC 7822)</name>
    <dbReference type="NCBI Taxonomy" id="497965"/>
    <lineage>
        <taxon>Bacteria</taxon>
        <taxon>Bacillati</taxon>
        <taxon>Cyanobacteriota</taxon>
        <taxon>Cyanophyceae</taxon>
        <taxon>Oscillatoriophycideae</taxon>
        <taxon>Chroococcales</taxon>
        <taxon>Aphanothecaceae</taxon>
        <taxon>Gloeothece</taxon>
        <taxon>Gloeothece verrucosa</taxon>
    </lineage>
</organism>
<evidence type="ECO:0000256" key="3">
    <source>
        <dbReference type="ARBA" id="ARBA00022448"/>
    </source>
</evidence>
<keyword evidence="6 8" id="KW-1133">Transmembrane helix</keyword>
<evidence type="ECO:0000259" key="9">
    <source>
        <dbReference type="PROSITE" id="PS50850"/>
    </source>
</evidence>
<dbReference type="HOGENOM" id="CLU_000960_28_3_3"/>
<sequence length="487" mass="52103">MKNDYNSSEFANLPPSHNNKWWAMLGVGVGVFMLTIDTSIVNIALPTLVKVFQTNFATVQLVVVSYLLVLTALVLGAARLGDMLGKKQLYLIGLILFTISSLLCGFSPSILFLIGFRVLQGFGAVFMSGLGPAIITEVFPSSERGRALGIIGAIVAIGIALGPTVGGLLIGLSGWRTIFLVNVPIGIVASFVVWRFVPLSPVSSTKQRFDWLGTIFITVSLTCFIIGMTEGQNRGFNSATSSLLFLIAAISLIIFIGIESRIRQPMLDLEILKNPHLSLSLVAAVFVFIVVGGIIFILPFFLELVLKYSPQQSGLLLAVSPILGGIVAPISGTLSDRFGQRIISLIGLLLMVIGCGLVSTFNQQLTDLVYILCIAPYGIGFGMFQSPNNSAILGSVPRERLGITSGLLSLSRTLGQTTGVPLLGSIFDSLTKSRIPQGSSIDLTSAPVSALVFGFEKTLIISGVTLFFAAILLLFMDRMKPLTKNYS</sequence>
<dbReference type="EMBL" id="CP002198">
    <property type="protein sequence ID" value="ADN16956.1"/>
    <property type="molecule type" value="Genomic_DNA"/>
</dbReference>
<dbReference type="SUPFAM" id="SSF103473">
    <property type="entry name" value="MFS general substrate transporter"/>
    <property type="match status" value="1"/>
</dbReference>
<dbReference type="eggNOG" id="COG2814">
    <property type="taxonomic scope" value="Bacteria"/>
</dbReference>
<evidence type="ECO:0000256" key="6">
    <source>
        <dbReference type="ARBA" id="ARBA00022989"/>
    </source>
</evidence>
<dbReference type="Proteomes" id="UP000008206">
    <property type="component" value="Chromosome"/>
</dbReference>
<feature type="transmembrane region" description="Helical" evidence="8">
    <location>
        <begin position="147"/>
        <end position="172"/>
    </location>
</feature>
<dbReference type="Pfam" id="PF07690">
    <property type="entry name" value="MFS_1"/>
    <property type="match status" value="1"/>
</dbReference>
<feature type="transmembrane region" description="Helical" evidence="8">
    <location>
        <begin position="314"/>
        <end position="335"/>
    </location>
</feature>
<proteinExistence type="inferred from homology"/>
<feature type="transmembrane region" description="Helical" evidence="8">
    <location>
        <begin position="178"/>
        <end position="197"/>
    </location>
</feature>
<keyword evidence="5 8" id="KW-0812">Transmembrane</keyword>
<dbReference type="PANTHER" id="PTHR42718">
    <property type="entry name" value="MAJOR FACILITATOR SUPERFAMILY MULTIDRUG TRANSPORTER MFSC"/>
    <property type="match status" value="1"/>
</dbReference>
<dbReference type="KEGG" id="cyj:Cyan7822_5069"/>
<evidence type="ECO:0000256" key="7">
    <source>
        <dbReference type="ARBA" id="ARBA00023136"/>
    </source>
</evidence>
<dbReference type="Gene3D" id="1.20.1720.10">
    <property type="entry name" value="Multidrug resistance protein D"/>
    <property type="match status" value="1"/>
</dbReference>
<dbReference type="InterPro" id="IPR036259">
    <property type="entry name" value="MFS_trans_sf"/>
</dbReference>
<feature type="transmembrane region" description="Helical" evidence="8">
    <location>
        <begin position="459"/>
        <end position="476"/>
    </location>
</feature>
<dbReference type="RefSeq" id="WP_013324994.1">
    <property type="nucleotide sequence ID" value="NC_014501.1"/>
</dbReference>
<dbReference type="PRINTS" id="PR01036">
    <property type="entry name" value="TCRTETB"/>
</dbReference>
<protein>
    <submittedName>
        <fullName evidence="10">Drug resistance transporter, EmrB/QacA subfamily</fullName>
    </submittedName>
</protein>
<evidence type="ECO:0000313" key="11">
    <source>
        <dbReference type="Proteomes" id="UP000008206"/>
    </source>
</evidence>
<reference evidence="11" key="1">
    <citation type="journal article" date="2011" name="MBio">
        <title>Novel metabolic attributes of the genus Cyanothece, comprising a group of unicellular nitrogen-fixing Cyanobacteria.</title>
        <authorList>
            <person name="Bandyopadhyay A."/>
            <person name="Elvitigala T."/>
            <person name="Welsh E."/>
            <person name="Stockel J."/>
            <person name="Liberton M."/>
            <person name="Min H."/>
            <person name="Sherman L.A."/>
            <person name="Pakrasi H.B."/>
        </authorList>
    </citation>
    <scope>NUCLEOTIDE SEQUENCE [LARGE SCALE GENOMIC DNA]</scope>
    <source>
        <strain evidence="11">PCC 7822</strain>
    </source>
</reference>
<accession>E0UJD8</accession>
<feature type="transmembrane region" description="Helical" evidence="8">
    <location>
        <begin position="342"/>
        <end position="361"/>
    </location>
</feature>
<dbReference type="STRING" id="497965.Cyan7822_5069"/>
<feature type="transmembrane region" description="Helical" evidence="8">
    <location>
        <begin position="89"/>
        <end position="112"/>
    </location>
</feature>
<keyword evidence="11" id="KW-1185">Reference proteome</keyword>
<dbReference type="CDD" id="cd17321">
    <property type="entry name" value="MFS_MMR_MDR_like"/>
    <property type="match status" value="1"/>
</dbReference>
<dbReference type="Gene3D" id="1.20.1250.20">
    <property type="entry name" value="MFS general substrate transporter like domains"/>
    <property type="match status" value="1"/>
</dbReference>
<comment type="subcellular location">
    <subcellularLocation>
        <location evidence="1">Cell membrane</location>
        <topology evidence="1">Multi-pass membrane protein</topology>
    </subcellularLocation>
</comment>
<evidence type="ECO:0000256" key="5">
    <source>
        <dbReference type="ARBA" id="ARBA00022692"/>
    </source>
</evidence>
<evidence type="ECO:0000256" key="8">
    <source>
        <dbReference type="SAM" id="Phobius"/>
    </source>
</evidence>
<feature type="transmembrane region" description="Helical" evidence="8">
    <location>
        <begin position="279"/>
        <end position="302"/>
    </location>
</feature>
<dbReference type="NCBIfam" id="TIGR00711">
    <property type="entry name" value="efflux_EmrB"/>
    <property type="match status" value="1"/>
</dbReference>
<feature type="transmembrane region" description="Helical" evidence="8">
    <location>
        <begin position="57"/>
        <end position="77"/>
    </location>
</feature>
<feature type="transmembrane region" description="Helical" evidence="8">
    <location>
        <begin position="21"/>
        <end position="45"/>
    </location>
</feature>
<dbReference type="PROSITE" id="PS50850">
    <property type="entry name" value="MFS"/>
    <property type="match status" value="1"/>
</dbReference>
<dbReference type="GO" id="GO:0005886">
    <property type="term" value="C:plasma membrane"/>
    <property type="evidence" value="ECO:0007669"/>
    <property type="project" value="UniProtKB-SubCell"/>
</dbReference>
<dbReference type="InterPro" id="IPR020846">
    <property type="entry name" value="MFS_dom"/>
</dbReference>